<proteinExistence type="predicted"/>
<accession>A0A167WZA4</accession>
<keyword evidence="2" id="KW-1185">Reference proteome</keyword>
<gene>
    <name evidence="1" type="ORF">FIBSPDRAFT_876320</name>
</gene>
<dbReference type="AlphaFoldDB" id="A0A167WZA4"/>
<dbReference type="Proteomes" id="UP000076532">
    <property type="component" value="Unassembled WGS sequence"/>
</dbReference>
<organism evidence="1 2">
    <name type="scientific">Athelia psychrophila</name>
    <dbReference type="NCBI Taxonomy" id="1759441"/>
    <lineage>
        <taxon>Eukaryota</taxon>
        <taxon>Fungi</taxon>
        <taxon>Dikarya</taxon>
        <taxon>Basidiomycota</taxon>
        <taxon>Agaricomycotina</taxon>
        <taxon>Agaricomycetes</taxon>
        <taxon>Agaricomycetidae</taxon>
        <taxon>Atheliales</taxon>
        <taxon>Atheliaceae</taxon>
        <taxon>Athelia</taxon>
    </lineage>
</organism>
<evidence type="ECO:0000313" key="2">
    <source>
        <dbReference type="Proteomes" id="UP000076532"/>
    </source>
</evidence>
<name>A0A167WZA4_9AGAM</name>
<sequence>MVLLRTGGGSDYYLEDAREPFLMWRVKDDTGVSGCRFAVPPCYAAPHVVGGHRQVMSNYPGVGMGSCQRGQ</sequence>
<reference evidence="1 2" key="1">
    <citation type="journal article" date="2016" name="Mol. Biol. Evol.">
        <title>Comparative Genomics of Early-Diverging Mushroom-Forming Fungi Provides Insights into the Origins of Lignocellulose Decay Capabilities.</title>
        <authorList>
            <person name="Nagy L.G."/>
            <person name="Riley R."/>
            <person name="Tritt A."/>
            <person name="Adam C."/>
            <person name="Daum C."/>
            <person name="Floudas D."/>
            <person name="Sun H."/>
            <person name="Yadav J.S."/>
            <person name="Pangilinan J."/>
            <person name="Larsson K.H."/>
            <person name="Matsuura K."/>
            <person name="Barry K."/>
            <person name="Labutti K."/>
            <person name="Kuo R."/>
            <person name="Ohm R.A."/>
            <person name="Bhattacharya S.S."/>
            <person name="Shirouzu T."/>
            <person name="Yoshinaga Y."/>
            <person name="Martin F.M."/>
            <person name="Grigoriev I.V."/>
            <person name="Hibbett D.S."/>
        </authorList>
    </citation>
    <scope>NUCLEOTIDE SEQUENCE [LARGE SCALE GENOMIC DNA]</scope>
    <source>
        <strain evidence="1 2">CBS 109695</strain>
    </source>
</reference>
<evidence type="ECO:0000313" key="1">
    <source>
        <dbReference type="EMBL" id="KZP06652.1"/>
    </source>
</evidence>
<dbReference type="EMBL" id="KV417778">
    <property type="protein sequence ID" value="KZP06652.1"/>
    <property type="molecule type" value="Genomic_DNA"/>
</dbReference>
<protein>
    <submittedName>
        <fullName evidence="1">Uncharacterized protein</fullName>
    </submittedName>
</protein>